<name>A9WN16_RENSM</name>
<proteinExistence type="predicted"/>
<dbReference type="KEGG" id="rsa:RSal33209_1805"/>
<dbReference type="EMBL" id="CP000910">
    <property type="protein sequence ID" value="ABY23538.1"/>
    <property type="molecule type" value="Genomic_DNA"/>
</dbReference>
<dbReference type="SUPFAM" id="SSF160904">
    <property type="entry name" value="Jann2411-like"/>
    <property type="match status" value="1"/>
</dbReference>
<dbReference type="RefSeq" id="WP_012245209.1">
    <property type="nucleotide sequence ID" value="NC_010168.1"/>
</dbReference>
<dbReference type="PANTHER" id="PTHR35525">
    <property type="entry name" value="BLL6575 PROTEIN"/>
    <property type="match status" value="1"/>
</dbReference>
<sequence>MLINPYGADPLRLAIQLVNDPPKAPTELAQICLAAGVVIEQTVSEEDLAQTAKMLGAWQQVVDQPEPGLRATILNALLAESATFPSLTNHNGQGWHLHYREANLALWQILRTMVYVGTALHFATRGISRLGRCAASDCLRIYADFSRPGTQRYCSPSCANRDAVRRHRLSKT</sequence>
<reference evidence="3" key="1">
    <citation type="journal article" date="2008" name="J. Bacteriol.">
        <title>Genome sequence of the fish pathogen Renibacterium salmoninarum suggests reductive evolution away from an environmental Arthrobacter ancestor.</title>
        <authorList>
            <person name="Wiens G.D."/>
            <person name="Rockey D.D."/>
            <person name="Wu Z."/>
            <person name="Chang J."/>
            <person name="Levy R."/>
            <person name="Crane S."/>
            <person name="Chen D.S."/>
            <person name="Capri G.R."/>
            <person name="Burnett J.R."/>
            <person name="Sudheesh P.S."/>
            <person name="Schipma M.J."/>
            <person name="Burd H."/>
            <person name="Bhattacharyya A."/>
            <person name="Rhodes L.D."/>
            <person name="Kaul R."/>
            <person name="Strom M.S."/>
        </authorList>
    </citation>
    <scope>NUCLEOTIDE SEQUENCE [LARGE SCALE GENOMIC DNA]</scope>
    <source>
        <strain evidence="3">ATCC 33209 / DSM 20767 / JCM 11484 / NBRC 15589 / NCIMB 2235</strain>
    </source>
</reference>
<dbReference type="Proteomes" id="UP000002007">
    <property type="component" value="Chromosome"/>
</dbReference>
<dbReference type="Gene3D" id="1.10.3300.10">
    <property type="entry name" value="Jann2411-like domain"/>
    <property type="match status" value="1"/>
</dbReference>
<keyword evidence="3" id="KW-1185">Reference proteome</keyword>
<dbReference type="STRING" id="288705.RSal33209_1805"/>
<dbReference type="PANTHER" id="PTHR35525:SF3">
    <property type="entry name" value="BLL6575 PROTEIN"/>
    <property type="match status" value="1"/>
</dbReference>
<feature type="domain" description="Zinc finger CGNR" evidence="1">
    <location>
        <begin position="129"/>
        <end position="168"/>
    </location>
</feature>
<dbReference type="InterPro" id="IPR021005">
    <property type="entry name" value="Znf_CGNR"/>
</dbReference>
<dbReference type="HOGENOM" id="CLU_087298_1_1_11"/>
<dbReference type="InterPro" id="IPR023286">
    <property type="entry name" value="ABATE_dom_sf"/>
</dbReference>
<protein>
    <recommendedName>
        <fullName evidence="1">Zinc finger CGNR domain-containing protein</fullName>
    </recommendedName>
</protein>
<evidence type="ECO:0000259" key="1">
    <source>
        <dbReference type="Pfam" id="PF11706"/>
    </source>
</evidence>
<organism evidence="2 3">
    <name type="scientific">Renibacterium salmoninarum (strain ATCC 33209 / DSM 20767 / JCM 11484 / NBRC 15589 / NCIMB 2235)</name>
    <dbReference type="NCBI Taxonomy" id="288705"/>
    <lineage>
        <taxon>Bacteria</taxon>
        <taxon>Bacillati</taxon>
        <taxon>Actinomycetota</taxon>
        <taxon>Actinomycetes</taxon>
        <taxon>Micrococcales</taxon>
        <taxon>Micrococcaceae</taxon>
        <taxon>Renibacterium</taxon>
    </lineage>
</organism>
<dbReference type="AlphaFoldDB" id="A9WN16"/>
<dbReference type="eggNOG" id="COG5516">
    <property type="taxonomic scope" value="Bacteria"/>
</dbReference>
<dbReference type="Pfam" id="PF11706">
    <property type="entry name" value="zf-CGNR"/>
    <property type="match status" value="1"/>
</dbReference>
<gene>
    <name evidence="2" type="ordered locus">RSal33209_1805</name>
</gene>
<accession>A9WN16</accession>
<evidence type="ECO:0000313" key="2">
    <source>
        <dbReference type="EMBL" id="ABY23538.1"/>
    </source>
</evidence>
<dbReference type="InterPro" id="IPR010852">
    <property type="entry name" value="ABATE"/>
</dbReference>
<evidence type="ECO:0000313" key="3">
    <source>
        <dbReference type="Proteomes" id="UP000002007"/>
    </source>
</evidence>